<sequence>MNFLTKAVVLLLLLTLMHVQPNQAGRLLSKEKQLKLESLDKGPVPPSGPSTCTYVPAPAAQTVLSTECMPPGMLCATTTTVELPILV</sequence>
<protein>
    <submittedName>
        <fullName evidence="1">Uncharacterized protein</fullName>
    </submittedName>
</protein>
<dbReference type="EMBL" id="CM039435">
    <property type="protein sequence ID" value="KAI4317972.1"/>
    <property type="molecule type" value="Genomic_DNA"/>
</dbReference>
<evidence type="ECO:0000313" key="1">
    <source>
        <dbReference type="EMBL" id="KAI4317972.1"/>
    </source>
</evidence>
<gene>
    <name evidence="1" type="ORF">L6164_025792</name>
</gene>
<dbReference type="Proteomes" id="UP000828941">
    <property type="component" value="Chromosome 10"/>
</dbReference>
<accession>A0ACB9M357</accession>
<organism evidence="1 2">
    <name type="scientific">Bauhinia variegata</name>
    <name type="common">Purple orchid tree</name>
    <name type="synonym">Phanera variegata</name>
    <dbReference type="NCBI Taxonomy" id="167791"/>
    <lineage>
        <taxon>Eukaryota</taxon>
        <taxon>Viridiplantae</taxon>
        <taxon>Streptophyta</taxon>
        <taxon>Embryophyta</taxon>
        <taxon>Tracheophyta</taxon>
        <taxon>Spermatophyta</taxon>
        <taxon>Magnoliopsida</taxon>
        <taxon>eudicotyledons</taxon>
        <taxon>Gunneridae</taxon>
        <taxon>Pentapetalae</taxon>
        <taxon>rosids</taxon>
        <taxon>fabids</taxon>
        <taxon>Fabales</taxon>
        <taxon>Fabaceae</taxon>
        <taxon>Cercidoideae</taxon>
        <taxon>Cercideae</taxon>
        <taxon>Bauhiniinae</taxon>
        <taxon>Bauhinia</taxon>
    </lineage>
</organism>
<proteinExistence type="predicted"/>
<comment type="caution">
    <text evidence="1">The sequence shown here is derived from an EMBL/GenBank/DDBJ whole genome shotgun (WGS) entry which is preliminary data.</text>
</comment>
<name>A0ACB9M357_BAUVA</name>
<keyword evidence="2" id="KW-1185">Reference proteome</keyword>
<evidence type="ECO:0000313" key="2">
    <source>
        <dbReference type="Proteomes" id="UP000828941"/>
    </source>
</evidence>
<reference evidence="1 2" key="1">
    <citation type="journal article" date="2022" name="DNA Res.">
        <title>Chromosomal-level genome assembly of the orchid tree Bauhinia variegata (Leguminosae; Cercidoideae) supports the allotetraploid origin hypothesis of Bauhinia.</title>
        <authorList>
            <person name="Zhong Y."/>
            <person name="Chen Y."/>
            <person name="Zheng D."/>
            <person name="Pang J."/>
            <person name="Liu Y."/>
            <person name="Luo S."/>
            <person name="Meng S."/>
            <person name="Qian L."/>
            <person name="Wei D."/>
            <person name="Dai S."/>
            <person name="Zhou R."/>
        </authorList>
    </citation>
    <scope>NUCLEOTIDE SEQUENCE [LARGE SCALE GENOMIC DNA]</scope>
    <source>
        <strain evidence="1">BV-YZ2020</strain>
    </source>
</reference>